<accession>A0A0V0JB94</accession>
<feature type="non-terminal residue" evidence="3">
    <location>
        <position position="1"/>
    </location>
</feature>
<dbReference type="SMART" id="SM00060">
    <property type="entry name" value="FN3"/>
    <property type="match status" value="1"/>
</dbReference>
<gene>
    <name evidence="3" type="ORF">TR92374</name>
</gene>
<proteinExistence type="predicted"/>
<dbReference type="SUPFAM" id="SSF49265">
    <property type="entry name" value="Fibronectin type III"/>
    <property type="match status" value="1"/>
</dbReference>
<feature type="region of interest" description="Disordered" evidence="1">
    <location>
        <begin position="1"/>
        <end position="31"/>
    </location>
</feature>
<name>A0A0V0JB94_SCHSO</name>
<evidence type="ECO:0000259" key="2">
    <source>
        <dbReference type="PROSITE" id="PS50853"/>
    </source>
</evidence>
<evidence type="ECO:0000256" key="1">
    <source>
        <dbReference type="SAM" id="MobiDB-lite"/>
    </source>
</evidence>
<sequence>VASILLNERPSQESDTSSSLETSKKSPSGIDADNDALVLRGIAAEALNSTSINVSWELPNASTELHFHVIISSGEKTRRFDTNETAYTVTDLKPSSTYFFTVWILDGNERIIGTPSETFAKTLSSDGTSNLSPERPSEEL</sequence>
<dbReference type="EMBL" id="GEEE01000732">
    <property type="protein sequence ID" value="JAP62493.1"/>
    <property type="molecule type" value="Transcribed_RNA"/>
</dbReference>
<dbReference type="InterPro" id="IPR003961">
    <property type="entry name" value="FN3_dom"/>
</dbReference>
<dbReference type="Gene3D" id="2.60.40.10">
    <property type="entry name" value="Immunoglobulins"/>
    <property type="match status" value="1"/>
</dbReference>
<evidence type="ECO:0000313" key="3">
    <source>
        <dbReference type="EMBL" id="JAP62493.1"/>
    </source>
</evidence>
<dbReference type="InterPro" id="IPR036116">
    <property type="entry name" value="FN3_sf"/>
</dbReference>
<dbReference type="Pfam" id="PF00041">
    <property type="entry name" value="fn3"/>
    <property type="match status" value="1"/>
</dbReference>
<dbReference type="PROSITE" id="PS50853">
    <property type="entry name" value="FN3"/>
    <property type="match status" value="1"/>
</dbReference>
<reference evidence="3" key="1">
    <citation type="submission" date="2016-01" db="EMBL/GenBank/DDBJ databases">
        <title>Reference transcriptome for the parasite Schistocephalus solidus: insights into the molecular evolution of parasitism.</title>
        <authorList>
            <person name="Hebert F.O."/>
            <person name="Grambauer S."/>
            <person name="Barber I."/>
            <person name="Landry C.R."/>
            <person name="Aubin-Horth N."/>
        </authorList>
    </citation>
    <scope>NUCLEOTIDE SEQUENCE</scope>
</reference>
<protein>
    <submittedName>
        <fullName evidence="3">Fibronectin type III domain</fullName>
    </submittedName>
</protein>
<organism evidence="3">
    <name type="scientific">Schistocephalus solidus</name>
    <name type="common">Tapeworm</name>
    <dbReference type="NCBI Taxonomy" id="70667"/>
    <lineage>
        <taxon>Eukaryota</taxon>
        <taxon>Metazoa</taxon>
        <taxon>Spiralia</taxon>
        <taxon>Lophotrochozoa</taxon>
        <taxon>Platyhelminthes</taxon>
        <taxon>Cestoda</taxon>
        <taxon>Eucestoda</taxon>
        <taxon>Diphyllobothriidea</taxon>
        <taxon>Diphyllobothriidae</taxon>
        <taxon>Schistocephalus</taxon>
    </lineage>
</organism>
<dbReference type="CDD" id="cd00063">
    <property type="entry name" value="FN3"/>
    <property type="match status" value="1"/>
</dbReference>
<dbReference type="InterPro" id="IPR013783">
    <property type="entry name" value="Ig-like_fold"/>
</dbReference>
<dbReference type="AlphaFoldDB" id="A0A0V0JB94"/>
<feature type="domain" description="Fibronectin type-III" evidence="2">
    <location>
        <begin position="38"/>
        <end position="126"/>
    </location>
</feature>
<feature type="non-terminal residue" evidence="3">
    <location>
        <position position="140"/>
    </location>
</feature>
<feature type="compositionally biased region" description="Low complexity" evidence="1">
    <location>
        <begin position="13"/>
        <end position="28"/>
    </location>
</feature>